<sequence>MKSVGRLLVVALLGLGAFLGFRSEYALVEPQFVAQAQAPVLVPLDPVAVAGQLEPVLVNIDAASAGSGVGAAGSGIVLTPDGQILTSHHVIKGAEKLRVTDIANGLEYEASVLGYDAAADIALLSLGGASGLPVAWIGSSSDLRIGQDVLAIGDAGGDGGDPTAVSGPVTDLDATIVAMNAADLSRKALHGMVEIAAPVVGGQSGGALVDGSGAVVGVIAAASGQEARAEGKPANGYAVPIDTVMRIVEQIRSGTPTETVHIGPTATLGVQVIDGRPAGAQVSWAFFGQPAREAGINIGDVITSVDGVSITTAKALGAAISVRKPADLVRLEVTSPDGERRTVEAVLATGTPS</sequence>
<evidence type="ECO:0000313" key="4">
    <source>
        <dbReference type="EMBL" id="MFC6013619.1"/>
    </source>
</evidence>
<reference evidence="5" key="1">
    <citation type="journal article" date="2019" name="Int. J. Syst. Evol. Microbiol.">
        <title>The Global Catalogue of Microorganisms (GCM) 10K type strain sequencing project: providing services to taxonomists for standard genome sequencing and annotation.</title>
        <authorList>
            <consortium name="The Broad Institute Genomics Platform"/>
            <consortium name="The Broad Institute Genome Sequencing Center for Infectious Disease"/>
            <person name="Wu L."/>
            <person name="Ma J."/>
        </authorList>
    </citation>
    <scope>NUCLEOTIDE SEQUENCE [LARGE SCALE GENOMIC DNA]</scope>
    <source>
        <strain evidence="5">CCUG 36956</strain>
    </source>
</reference>
<dbReference type="GO" id="GO:0008233">
    <property type="term" value="F:peptidase activity"/>
    <property type="evidence" value="ECO:0007669"/>
    <property type="project" value="UniProtKB-KW"/>
</dbReference>
<dbReference type="Pfam" id="PF13365">
    <property type="entry name" value="Trypsin_2"/>
    <property type="match status" value="1"/>
</dbReference>
<accession>A0ABW1JVX6</accession>
<dbReference type="GO" id="GO:0006508">
    <property type="term" value="P:proteolysis"/>
    <property type="evidence" value="ECO:0007669"/>
    <property type="project" value="UniProtKB-KW"/>
</dbReference>
<comment type="caution">
    <text evidence="4">The sequence shown here is derived from an EMBL/GenBank/DDBJ whole genome shotgun (WGS) entry which is preliminary data.</text>
</comment>
<evidence type="ECO:0000256" key="2">
    <source>
        <dbReference type="ARBA" id="ARBA00022801"/>
    </source>
</evidence>
<dbReference type="PANTHER" id="PTHR43343:SF3">
    <property type="entry name" value="PROTEASE DO-LIKE 8, CHLOROPLASTIC"/>
    <property type="match status" value="1"/>
</dbReference>
<dbReference type="SUPFAM" id="SSF50156">
    <property type="entry name" value="PDZ domain-like"/>
    <property type="match status" value="1"/>
</dbReference>
<proteinExistence type="predicted"/>
<dbReference type="InterPro" id="IPR009003">
    <property type="entry name" value="Peptidase_S1_PA"/>
</dbReference>
<organism evidence="4 5">
    <name type="scientific">Nocardia lasii</name>
    <dbReference type="NCBI Taxonomy" id="1616107"/>
    <lineage>
        <taxon>Bacteria</taxon>
        <taxon>Bacillati</taxon>
        <taxon>Actinomycetota</taxon>
        <taxon>Actinomycetes</taxon>
        <taxon>Mycobacteriales</taxon>
        <taxon>Nocardiaceae</taxon>
        <taxon>Nocardia</taxon>
    </lineage>
</organism>
<dbReference type="EMBL" id="JBHSQN010000014">
    <property type="protein sequence ID" value="MFC6013619.1"/>
    <property type="molecule type" value="Genomic_DNA"/>
</dbReference>
<dbReference type="Pfam" id="PF13180">
    <property type="entry name" value="PDZ_2"/>
    <property type="match status" value="1"/>
</dbReference>
<protein>
    <submittedName>
        <fullName evidence="4">S1C family serine protease</fullName>
        <ecNumber evidence="4">3.4.21.-</ecNumber>
    </submittedName>
</protein>
<dbReference type="SMART" id="SM00228">
    <property type="entry name" value="PDZ"/>
    <property type="match status" value="1"/>
</dbReference>
<name>A0ABW1JVX6_9NOCA</name>
<gene>
    <name evidence="4" type="ORF">ACFP3H_21390</name>
</gene>
<dbReference type="Gene3D" id="2.30.42.10">
    <property type="match status" value="1"/>
</dbReference>
<evidence type="ECO:0000313" key="5">
    <source>
        <dbReference type="Proteomes" id="UP001596223"/>
    </source>
</evidence>
<dbReference type="InterPro" id="IPR001478">
    <property type="entry name" value="PDZ"/>
</dbReference>
<evidence type="ECO:0000256" key="1">
    <source>
        <dbReference type="ARBA" id="ARBA00022670"/>
    </source>
</evidence>
<dbReference type="InterPro" id="IPR051201">
    <property type="entry name" value="Chloro_Bact_Ser_Proteases"/>
</dbReference>
<dbReference type="RefSeq" id="WP_378608694.1">
    <property type="nucleotide sequence ID" value="NZ_JBHSQN010000014.1"/>
</dbReference>
<evidence type="ECO:0000259" key="3">
    <source>
        <dbReference type="PROSITE" id="PS50106"/>
    </source>
</evidence>
<keyword evidence="5" id="KW-1185">Reference proteome</keyword>
<dbReference type="PROSITE" id="PS50106">
    <property type="entry name" value="PDZ"/>
    <property type="match status" value="1"/>
</dbReference>
<dbReference type="SUPFAM" id="SSF50494">
    <property type="entry name" value="Trypsin-like serine proteases"/>
    <property type="match status" value="1"/>
</dbReference>
<dbReference type="EC" id="3.4.21.-" evidence="4"/>
<feature type="domain" description="PDZ" evidence="3">
    <location>
        <begin position="263"/>
        <end position="337"/>
    </location>
</feature>
<keyword evidence="2 4" id="KW-0378">Hydrolase</keyword>
<dbReference type="Proteomes" id="UP001596223">
    <property type="component" value="Unassembled WGS sequence"/>
</dbReference>
<keyword evidence="1 4" id="KW-0645">Protease</keyword>
<dbReference type="Gene3D" id="2.40.10.120">
    <property type="match status" value="1"/>
</dbReference>
<dbReference type="InterPro" id="IPR036034">
    <property type="entry name" value="PDZ_sf"/>
</dbReference>
<dbReference type="PANTHER" id="PTHR43343">
    <property type="entry name" value="PEPTIDASE S12"/>
    <property type="match status" value="1"/>
</dbReference>
<dbReference type="InterPro" id="IPR001940">
    <property type="entry name" value="Peptidase_S1C"/>
</dbReference>
<dbReference type="PRINTS" id="PR00834">
    <property type="entry name" value="PROTEASES2C"/>
</dbReference>